<dbReference type="GO" id="GO:0048473">
    <property type="term" value="P:D-methionine transmembrane transport"/>
    <property type="evidence" value="ECO:0007669"/>
    <property type="project" value="TreeGrafter"/>
</dbReference>
<accession>A0A1J0A5Z7</accession>
<keyword evidence="7 8" id="KW-0472">Membrane</keyword>
<evidence type="ECO:0000259" key="9">
    <source>
        <dbReference type="PROSITE" id="PS50928"/>
    </source>
</evidence>
<dbReference type="GO" id="GO:0005886">
    <property type="term" value="C:plasma membrane"/>
    <property type="evidence" value="ECO:0007669"/>
    <property type="project" value="UniProtKB-SubCell"/>
</dbReference>
<comment type="similarity">
    <text evidence="2">Belongs to the binding-protein-dependent transport system permease family. CysTW subfamily.</text>
</comment>
<proteinExistence type="inferred from homology"/>
<keyword evidence="6 8" id="KW-1133">Transmembrane helix</keyword>
<dbReference type="InterPro" id="IPR000515">
    <property type="entry name" value="MetI-like"/>
</dbReference>
<dbReference type="Proteomes" id="UP000191200">
    <property type="component" value="Chromosome"/>
</dbReference>
<dbReference type="OrthoDB" id="9793490at2"/>
<evidence type="ECO:0000256" key="3">
    <source>
        <dbReference type="ARBA" id="ARBA00022448"/>
    </source>
</evidence>
<dbReference type="Gene3D" id="1.10.3720.10">
    <property type="entry name" value="MetI-like"/>
    <property type="match status" value="1"/>
</dbReference>
<dbReference type="Pfam" id="PF00528">
    <property type="entry name" value="BPD_transp_1"/>
    <property type="match status" value="1"/>
</dbReference>
<evidence type="ECO:0000313" key="11">
    <source>
        <dbReference type="Proteomes" id="UP000191200"/>
    </source>
</evidence>
<dbReference type="PANTHER" id="PTHR30450">
    <property type="entry name" value="ABC TRANSPORTER PERMEASE"/>
    <property type="match status" value="1"/>
</dbReference>
<dbReference type="CDD" id="cd06261">
    <property type="entry name" value="TM_PBP2"/>
    <property type="match status" value="1"/>
</dbReference>
<evidence type="ECO:0000256" key="1">
    <source>
        <dbReference type="ARBA" id="ARBA00004651"/>
    </source>
</evidence>
<name>A0A1J0A5Z7_9ENTE</name>
<sequence>MEKGLIETYFNFSEINVDDFIKATKETLYMTFVSTFFVVIIGLIIGLMLYYFGKSNKPLGKTLYGIVSIISNTFRSIPFIILIILLFPITKALIGTMLGPTAALPALVISAAPFYARLVDIAFREVDPGVLEASEAMGATQLQIIFKVLIPESVPALISGITVTTITMIGFTAMAGAIGAGGLGSLAYQGGFMGNKHTIIMVATVLILVIVFILQWLGDLLVKLTDKRN</sequence>
<dbReference type="RefSeq" id="WP_071456951.1">
    <property type="nucleotide sequence ID" value="NZ_CABJEN010000001.1"/>
</dbReference>
<dbReference type="InterPro" id="IPR051322">
    <property type="entry name" value="AA_ABC_Transporter_Permease"/>
</dbReference>
<keyword evidence="11" id="KW-1185">Reference proteome</keyword>
<evidence type="ECO:0000256" key="2">
    <source>
        <dbReference type="ARBA" id="ARBA00007069"/>
    </source>
</evidence>
<dbReference type="AlphaFoldDB" id="A0A1J0A5Z7"/>
<evidence type="ECO:0000256" key="6">
    <source>
        <dbReference type="ARBA" id="ARBA00022989"/>
    </source>
</evidence>
<dbReference type="InterPro" id="IPR035906">
    <property type="entry name" value="MetI-like_sf"/>
</dbReference>
<dbReference type="EMBL" id="CP017267">
    <property type="protein sequence ID" value="APB31356.1"/>
    <property type="molecule type" value="Genomic_DNA"/>
</dbReference>
<keyword evidence="3 8" id="KW-0813">Transport</keyword>
<reference evidence="10 11" key="1">
    <citation type="submission" date="2016-09" db="EMBL/GenBank/DDBJ databases">
        <title>Vagococcus teuberi sp. nov., isolated from the Malian artisanal sour milk fene.</title>
        <authorList>
            <person name="Wullschleger S."/>
            <person name="Seifert C."/>
            <person name="Baumgartner S."/>
            <person name="Lacroix C."/>
            <person name="Bonfoh B."/>
            <person name="Stevens M.J."/>
            <person name="Meile L."/>
        </authorList>
    </citation>
    <scope>NUCLEOTIDE SEQUENCE [LARGE SCALE GENOMIC DNA]</scope>
    <source>
        <strain evidence="10 11">DSM 21459</strain>
    </source>
</reference>
<feature type="transmembrane region" description="Helical" evidence="8">
    <location>
        <begin position="93"/>
        <end position="116"/>
    </location>
</feature>
<evidence type="ECO:0000256" key="7">
    <source>
        <dbReference type="ARBA" id="ARBA00023136"/>
    </source>
</evidence>
<feature type="transmembrane region" description="Helical" evidence="8">
    <location>
        <begin position="28"/>
        <end position="51"/>
    </location>
</feature>
<dbReference type="PROSITE" id="PS50928">
    <property type="entry name" value="ABC_TM1"/>
    <property type="match status" value="1"/>
</dbReference>
<evidence type="ECO:0000256" key="5">
    <source>
        <dbReference type="ARBA" id="ARBA00022692"/>
    </source>
</evidence>
<dbReference type="STRING" id="519472.BHY08_05645"/>
<comment type="subcellular location">
    <subcellularLocation>
        <location evidence="1 8">Cell membrane</location>
        <topology evidence="1 8">Multi-pass membrane protein</topology>
    </subcellularLocation>
</comment>
<dbReference type="PANTHER" id="PTHR30450:SF1">
    <property type="entry name" value="D-METHIONINE TRANSPORT SYSTEM PERMEASE PROTEIN METI-RELATED"/>
    <property type="match status" value="1"/>
</dbReference>
<evidence type="ECO:0000256" key="4">
    <source>
        <dbReference type="ARBA" id="ARBA00022475"/>
    </source>
</evidence>
<dbReference type="FunFam" id="1.10.3720.10:FF:000002">
    <property type="entry name" value="D-methionine ABC transporter permease MetI"/>
    <property type="match status" value="1"/>
</dbReference>
<feature type="transmembrane region" description="Helical" evidence="8">
    <location>
        <begin position="156"/>
        <end position="179"/>
    </location>
</feature>
<gene>
    <name evidence="10" type="ORF">BHY08_05645</name>
</gene>
<feature type="domain" description="ABC transmembrane type-1" evidence="9">
    <location>
        <begin position="24"/>
        <end position="218"/>
    </location>
</feature>
<keyword evidence="5 8" id="KW-0812">Transmembrane</keyword>
<dbReference type="KEGG" id="vte:BHY08_05645"/>
<evidence type="ECO:0000313" key="10">
    <source>
        <dbReference type="EMBL" id="APB31356.1"/>
    </source>
</evidence>
<feature type="transmembrane region" description="Helical" evidence="8">
    <location>
        <begin position="199"/>
        <end position="222"/>
    </location>
</feature>
<organism evidence="10 11">
    <name type="scientific">Vagococcus teuberi</name>
    <dbReference type="NCBI Taxonomy" id="519472"/>
    <lineage>
        <taxon>Bacteria</taxon>
        <taxon>Bacillati</taxon>
        <taxon>Bacillota</taxon>
        <taxon>Bacilli</taxon>
        <taxon>Lactobacillales</taxon>
        <taxon>Enterococcaceae</taxon>
        <taxon>Vagococcus</taxon>
    </lineage>
</organism>
<evidence type="ECO:0000256" key="8">
    <source>
        <dbReference type="RuleBase" id="RU363032"/>
    </source>
</evidence>
<keyword evidence="4" id="KW-1003">Cell membrane</keyword>
<feature type="transmembrane region" description="Helical" evidence="8">
    <location>
        <begin position="63"/>
        <end position="87"/>
    </location>
</feature>
<dbReference type="SUPFAM" id="SSF161098">
    <property type="entry name" value="MetI-like"/>
    <property type="match status" value="1"/>
</dbReference>
<protein>
    <submittedName>
        <fullName evidence="10">Methionine ABC transporter permease</fullName>
    </submittedName>
</protein>